<dbReference type="InterPro" id="IPR039556">
    <property type="entry name" value="ICL/PEPM"/>
</dbReference>
<dbReference type="GO" id="GO:0016829">
    <property type="term" value="F:lyase activity"/>
    <property type="evidence" value="ECO:0007669"/>
    <property type="project" value="UniProtKB-KW"/>
</dbReference>
<reference evidence="1 2" key="1">
    <citation type="submission" date="2024-01" db="EMBL/GenBank/DDBJ databases">
        <title>New evidence supports the origin of RcGTA from prophage.</title>
        <authorList>
            <person name="Xu Y."/>
            <person name="Liu B."/>
            <person name="Chen F."/>
        </authorList>
    </citation>
    <scope>NUCLEOTIDE SEQUENCE [LARGE SCALE GENOMIC DNA]</scope>
    <source>
        <strain evidence="1 2">CBW1107-2</strain>
    </source>
</reference>
<dbReference type="InterPro" id="IPR015813">
    <property type="entry name" value="Pyrv/PenolPyrv_kinase-like_dom"/>
</dbReference>
<keyword evidence="1" id="KW-0456">Lyase</keyword>
<dbReference type="SUPFAM" id="SSF51621">
    <property type="entry name" value="Phosphoenolpyruvate/pyruvate domain"/>
    <property type="match status" value="1"/>
</dbReference>
<organism evidence="1 2">
    <name type="scientific">Neoaquamicrobium sediminum</name>
    <dbReference type="NCBI Taxonomy" id="1849104"/>
    <lineage>
        <taxon>Bacteria</taxon>
        <taxon>Pseudomonadati</taxon>
        <taxon>Pseudomonadota</taxon>
        <taxon>Alphaproteobacteria</taxon>
        <taxon>Hyphomicrobiales</taxon>
        <taxon>Phyllobacteriaceae</taxon>
        <taxon>Neoaquamicrobium</taxon>
    </lineage>
</organism>
<dbReference type="Gene3D" id="3.20.20.60">
    <property type="entry name" value="Phosphoenolpyruvate-binding domains"/>
    <property type="match status" value="1"/>
</dbReference>
<sequence>MPTLKDLLAAGRLIQAPGASDVLTARLVEQAGFPAVYMTGFGATATTLGMPDLGLMTQSEMIDHARRMVRATSLPVIADADTGYGGANNLLRTVEDYAQVGVAAIHLEDQTLPKRCGQLAGIQLVSAESQVRTLKGAVSARGKSDMLLIARTDALGVQGIEEAVRRANLYAETGVDLVFVDGVRTIAQAEAIARGVPGRKVLSIMDGNEVQKLTANDIQEMGFDIVFYALSTLLAAARAAKTILDTLKNDGTTIAAASGMATYDEFMGMVGYDRFHDFEEEFGQA</sequence>
<dbReference type="Proteomes" id="UP001559025">
    <property type="component" value="Unassembled WGS sequence"/>
</dbReference>
<evidence type="ECO:0000313" key="1">
    <source>
        <dbReference type="EMBL" id="MEX4009344.1"/>
    </source>
</evidence>
<dbReference type="PANTHER" id="PTHR42905">
    <property type="entry name" value="PHOSPHOENOLPYRUVATE CARBOXYLASE"/>
    <property type="match status" value="1"/>
</dbReference>
<dbReference type="EMBL" id="JAZHFV010000006">
    <property type="protein sequence ID" value="MEX4009344.1"/>
    <property type="molecule type" value="Genomic_DNA"/>
</dbReference>
<evidence type="ECO:0000313" key="2">
    <source>
        <dbReference type="Proteomes" id="UP001559025"/>
    </source>
</evidence>
<dbReference type="RefSeq" id="WP_368804271.1">
    <property type="nucleotide sequence ID" value="NZ_JAZHFV010000006.1"/>
</dbReference>
<proteinExistence type="predicted"/>
<dbReference type="InterPro" id="IPR040442">
    <property type="entry name" value="Pyrv_kinase-like_dom_sf"/>
</dbReference>
<comment type="caution">
    <text evidence="1">The sequence shown here is derived from an EMBL/GenBank/DDBJ whole genome shotgun (WGS) entry which is preliminary data.</text>
</comment>
<dbReference type="Pfam" id="PF13714">
    <property type="entry name" value="PEP_mutase"/>
    <property type="match status" value="1"/>
</dbReference>
<protein>
    <submittedName>
        <fullName evidence="1">Isocitrate lyase/PEP mutase family protein</fullName>
    </submittedName>
</protein>
<keyword evidence="2" id="KW-1185">Reference proteome</keyword>
<name>A0ABV3WZ86_9HYPH</name>
<gene>
    <name evidence="1" type="ORF">V1479_18685</name>
</gene>
<dbReference type="PANTHER" id="PTHR42905:SF5">
    <property type="entry name" value="CARBOXYVINYL-CARBOXYPHOSPHONATE PHOSPHORYLMUTASE, CHLOROPLASTIC"/>
    <property type="match status" value="1"/>
</dbReference>
<dbReference type="CDD" id="cd00377">
    <property type="entry name" value="ICL_PEPM"/>
    <property type="match status" value="1"/>
</dbReference>
<accession>A0ABV3WZ86</accession>